<feature type="non-terminal residue" evidence="1">
    <location>
        <position position="159"/>
    </location>
</feature>
<reference evidence="1" key="1">
    <citation type="submission" date="2013-08" db="EMBL/GenBank/DDBJ databases">
        <authorList>
            <person name="Mendez C."/>
            <person name="Richter M."/>
            <person name="Ferrer M."/>
            <person name="Sanchez J."/>
        </authorList>
    </citation>
    <scope>NUCLEOTIDE SEQUENCE</scope>
</reference>
<feature type="non-terminal residue" evidence="1">
    <location>
        <position position="1"/>
    </location>
</feature>
<sequence>GGAQGPRFIIPLRLEQFKKLFGISELQWVNFVGSWANGLHELLGTLDKQRVPRAADRVTINPNWENYRKRLAIRIDMAPEILTSNWLRIASVPDTIRYYHPPGAISHPLIEKTCRESARPAEFHNRGFFSFATPAEVERDFGNVGRFEVHSEHKLIALL</sequence>
<dbReference type="EMBL" id="AUZZ01006163">
    <property type="protein sequence ID" value="EQD47149.1"/>
    <property type="molecule type" value="Genomic_DNA"/>
</dbReference>
<evidence type="ECO:0000313" key="1">
    <source>
        <dbReference type="EMBL" id="EQD47149.1"/>
    </source>
</evidence>
<proteinExistence type="predicted"/>
<gene>
    <name evidence="1" type="ORF">B2A_08554</name>
</gene>
<accession>T1B2S4</accession>
<dbReference type="AlphaFoldDB" id="T1B2S4"/>
<name>T1B2S4_9ZZZZ</name>
<reference evidence="1" key="2">
    <citation type="journal article" date="2014" name="ISME J.">
        <title>Microbial stratification in low pH oxic and suboxic macroscopic growths along an acid mine drainage.</title>
        <authorList>
            <person name="Mendez-Garcia C."/>
            <person name="Mesa V."/>
            <person name="Sprenger R.R."/>
            <person name="Richter M."/>
            <person name="Diez M.S."/>
            <person name="Solano J."/>
            <person name="Bargiela R."/>
            <person name="Golyshina O.V."/>
            <person name="Manteca A."/>
            <person name="Ramos J.L."/>
            <person name="Gallego J.R."/>
            <person name="Llorente I."/>
            <person name="Martins Dos Santos V.A."/>
            <person name="Jensen O.N."/>
            <person name="Pelaez A.I."/>
            <person name="Sanchez J."/>
            <person name="Ferrer M."/>
        </authorList>
    </citation>
    <scope>NUCLEOTIDE SEQUENCE</scope>
</reference>
<protein>
    <submittedName>
        <fullName evidence="1">Uncharacterized protein</fullName>
    </submittedName>
</protein>
<comment type="caution">
    <text evidence="1">The sequence shown here is derived from an EMBL/GenBank/DDBJ whole genome shotgun (WGS) entry which is preliminary data.</text>
</comment>
<organism evidence="1">
    <name type="scientific">mine drainage metagenome</name>
    <dbReference type="NCBI Taxonomy" id="410659"/>
    <lineage>
        <taxon>unclassified sequences</taxon>
        <taxon>metagenomes</taxon>
        <taxon>ecological metagenomes</taxon>
    </lineage>
</organism>